<sequence>MEHDDVRVLVAEDDEDIRVLIERVFSHVGLQVTVVGDGADALGALEAVAPHCVVLDLRMPDVDGMAVLGTMRRNGSSVPAVMLTASVEVEIEVDALELGAFAVVRKPFTTRALLTVVARAIRSFAPELAFPEPFAVATGL</sequence>
<keyword evidence="1 2" id="KW-0597">Phosphoprotein</keyword>
<name>A0AAU7JXG5_9MICO</name>
<dbReference type="Gene3D" id="3.40.50.2300">
    <property type="match status" value="1"/>
</dbReference>
<dbReference type="InterPro" id="IPR001789">
    <property type="entry name" value="Sig_transdc_resp-reg_receiver"/>
</dbReference>
<protein>
    <submittedName>
        <fullName evidence="4">Response regulator</fullName>
    </submittedName>
</protein>
<dbReference type="PANTHER" id="PTHR44591:SF23">
    <property type="entry name" value="CHEY SUBFAMILY"/>
    <property type="match status" value="1"/>
</dbReference>
<dbReference type="Pfam" id="PF00072">
    <property type="entry name" value="Response_reg"/>
    <property type="match status" value="1"/>
</dbReference>
<dbReference type="InterPro" id="IPR050595">
    <property type="entry name" value="Bact_response_regulator"/>
</dbReference>
<dbReference type="SUPFAM" id="SSF52172">
    <property type="entry name" value="CheY-like"/>
    <property type="match status" value="1"/>
</dbReference>
<evidence type="ECO:0000313" key="4">
    <source>
        <dbReference type="EMBL" id="XBO44759.1"/>
    </source>
</evidence>
<dbReference type="CDD" id="cd00156">
    <property type="entry name" value="REC"/>
    <property type="match status" value="1"/>
</dbReference>
<organism evidence="4">
    <name type="scientific">Pedococcus sp. KACC 23699</name>
    <dbReference type="NCBI Taxonomy" id="3149228"/>
    <lineage>
        <taxon>Bacteria</taxon>
        <taxon>Bacillati</taxon>
        <taxon>Actinomycetota</taxon>
        <taxon>Actinomycetes</taxon>
        <taxon>Micrococcales</taxon>
        <taxon>Intrasporangiaceae</taxon>
        <taxon>Pedococcus</taxon>
    </lineage>
</organism>
<dbReference type="InterPro" id="IPR011006">
    <property type="entry name" value="CheY-like_superfamily"/>
</dbReference>
<proteinExistence type="predicted"/>
<gene>
    <name evidence="4" type="ORF">ABEG17_05285</name>
</gene>
<accession>A0AAU7JXG5</accession>
<dbReference type="RefSeq" id="WP_406832243.1">
    <property type="nucleotide sequence ID" value="NZ_CP157483.1"/>
</dbReference>
<dbReference type="PROSITE" id="PS50110">
    <property type="entry name" value="RESPONSE_REGULATORY"/>
    <property type="match status" value="1"/>
</dbReference>
<dbReference type="EMBL" id="CP157483">
    <property type="protein sequence ID" value="XBO44759.1"/>
    <property type="molecule type" value="Genomic_DNA"/>
</dbReference>
<dbReference type="PANTHER" id="PTHR44591">
    <property type="entry name" value="STRESS RESPONSE REGULATOR PROTEIN 1"/>
    <property type="match status" value="1"/>
</dbReference>
<evidence type="ECO:0000256" key="2">
    <source>
        <dbReference type="PROSITE-ProRule" id="PRU00169"/>
    </source>
</evidence>
<feature type="modified residue" description="4-aspartylphosphate" evidence="2">
    <location>
        <position position="56"/>
    </location>
</feature>
<reference evidence="4" key="1">
    <citation type="submission" date="2024-05" db="EMBL/GenBank/DDBJ databases">
        <authorList>
            <person name="Kim S."/>
            <person name="Heo J."/>
            <person name="Choi H."/>
            <person name="Choi Y."/>
            <person name="Kwon S.-W."/>
            <person name="Kim Y."/>
        </authorList>
    </citation>
    <scope>NUCLEOTIDE SEQUENCE</scope>
    <source>
        <strain evidence="4">KACC 23699</strain>
    </source>
</reference>
<evidence type="ECO:0000256" key="1">
    <source>
        <dbReference type="ARBA" id="ARBA00022553"/>
    </source>
</evidence>
<evidence type="ECO:0000259" key="3">
    <source>
        <dbReference type="PROSITE" id="PS50110"/>
    </source>
</evidence>
<dbReference type="GO" id="GO:0000160">
    <property type="term" value="P:phosphorelay signal transduction system"/>
    <property type="evidence" value="ECO:0007669"/>
    <property type="project" value="InterPro"/>
</dbReference>
<dbReference type="AlphaFoldDB" id="A0AAU7JXG5"/>
<feature type="domain" description="Response regulatory" evidence="3">
    <location>
        <begin position="7"/>
        <end position="121"/>
    </location>
</feature>
<dbReference type="SMART" id="SM00448">
    <property type="entry name" value="REC"/>
    <property type="match status" value="1"/>
</dbReference>